<name>A0A1F6C4M4_HANXR</name>
<comment type="caution">
    <text evidence="1">The sequence shown here is derived from an EMBL/GenBank/DDBJ whole genome shotgun (WGS) entry which is preliminary data.</text>
</comment>
<proteinExistence type="predicted"/>
<protein>
    <submittedName>
        <fullName evidence="1">Uncharacterized protein</fullName>
    </submittedName>
</protein>
<dbReference type="EMBL" id="MFKF01000415">
    <property type="protein sequence ID" value="OGG44145.1"/>
    <property type="molecule type" value="Genomic_DNA"/>
</dbReference>
<sequence>MRFLQVMAVLIFLALIGNLLKPLYWDRLEDLLRARSDFGPDMDGDEDTTGVSEAAGGYVTRPGFERFRQEVRERYARSSDVERVRRDLQDNYATREALNEQAVSTRSAFDSLSQALQTDYLSRAQMDSLMKGFVTGDRFVALQGVVQGLHRARGGGGIGPAPVGRVSFPRRNLWKGYHQVHPPYLPRTGGDR</sequence>
<organism evidence="1 2">
    <name type="scientific">Handelsmanbacteria sp. (strain RIFCSPLOWO2_12_FULL_64_10)</name>
    <dbReference type="NCBI Taxonomy" id="1817868"/>
    <lineage>
        <taxon>Bacteria</taxon>
        <taxon>Candidatus Handelsmaniibacteriota</taxon>
    </lineage>
</organism>
<dbReference type="AlphaFoldDB" id="A0A1F6C4M4"/>
<evidence type="ECO:0000313" key="1">
    <source>
        <dbReference type="EMBL" id="OGG44145.1"/>
    </source>
</evidence>
<gene>
    <name evidence="1" type="ORF">A3F84_22710</name>
</gene>
<dbReference type="Proteomes" id="UP000178606">
    <property type="component" value="Unassembled WGS sequence"/>
</dbReference>
<evidence type="ECO:0000313" key="2">
    <source>
        <dbReference type="Proteomes" id="UP000178606"/>
    </source>
</evidence>
<reference evidence="1 2" key="1">
    <citation type="journal article" date="2016" name="Nat. Commun.">
        <title>Thousands of microbial genomes shed light on interconnected biogeochemical processes in an aquifer system.</title>
        <authorList>
            <person name="Anantharaman K."/>
            <person name="Brown C.T."/>
            <person name="Hug L.A."/>
            <person name="Sharon I."/>
            <person name="Castelle C.J."/>
            <person name="Probst A.J."/>
            <person name="Thomas B.C."/>
            <person name="Singh A."/>
            <person name="Wilkins M.J."/>
            <person name="Karaoz U."/>
            <person name="Brodie E.L."/>
            <person name="Williams K.H."/>
            <person name="Hubbard S.S."/>
            <person name="Banfield J.F."/>
        </authorList>
    </citation>
    <scope>NUCLEOTIDE SEQUENCE [LARGE SCALE GENOMIC DNA]</scope>
    <source>
        <strain evidence="2">RIFCSPLOWO2_12_FULL_64_10</strain>
    </source>
</reference>
<accession>A0A1F6C4M4</accession>